<dbReference type="InterPro" id="IPR004447">
    <property type="entry name" value="Peptidase_S41A"/>
</dbReference>
<keyword evidence="10" id="KW-1185">Reference proteome</keyword>
<name>A0A7L4ZLB2_9FLAO</name>
<protein>
    <submittedName>
        <fullName evidence="9">Carboxy-terminal processing protease CtpB</fullName>
        <ecNumber evidence="9">3.4.21.102</ecNumber>
    </submittedName>
</protein>
<dbReference type="GO" id="GO:0007165">
    <property type="term" value="P:signal transduction"/>
    <property type="evidence" value="ECO:0007669"/>
    <property type="project" value="TreeGrafter"/>
</dbReference>
<dbReference type="RefSeq" id="WP_160129950.1">
    <property type="nucleotide sequence ID" value="NZ_CP019288.1"/>
</dbReference>
<feature type="domain" description="Tail specific protease" evidence="8">
    <location>
        <begin position="177"/>
        <end position="359"/>
    </location>
</feature>
<keyword evidence="3 5" id="KW-0378">Hydrolase</keyword>
<keyword evidence="6" id="KW-0812">Transmembrane</keyword>
<dbReference type="InterPro" id="IPR001478">
    <property type="entry name" value="PDZ"/>
</dbReference>
<dbReference type="CDD" id="cd06782">
    <property type="entry name" value="cpPDZ_CPP-like"/>
    <property type="match status" value="1"/>
</dbReference>
<dbReference type="OrthoDB" id="9812068at2"/>
<dbReference type="Gene3D" id="3.30.750.44">
    <property type="match status" value="1"/>
</dbReference>
<keyword evidence="6" id="KW-1133">Transmembrane helix</keyword>
<dbReference type="PANTHER" id="PTHR32060">
    <property type="entry name" value="TAIL-SPECIFIC PROTEASE"/>
    <property type="match status" value="1"/>
</dbReference>
<dbReference type="SUPFAM" id="SSF52096">
    <property type="entry name" value="ClpP/crotonase"/>
    <property type="match status" value="1"/>
</dbReference>
<evidence type="ECO:0000313" key="10">
    <source>
        <dbReference type="Proteomes" id="UP000464657"/>
    </source>
</evidence>
<evidence type="ECO:0000256" key="6">
    <source>
        <dbReference type="SAM" id="Phobius"/>
    </source>
</evidence>
<evidence type="ECO:0000256" key="2">
    <source>
        <dbReference type="ARBA" id="ARBA00022670"/>
    </source>
</evidence>
<dbReference type="SMART" id="SM00228">
    <property type="entry name" value="PDZ"/>
    <property type="match status" value="1"/>
</dbReference>
<evidence type="ECO:0000256" key="3">
    <source>
        <dbReference type="ARBA" id="ARBA00022801"/>
    </source>
</evidence>
<dbReference type="Pfam" id="PF03572">
    <property type="entry name" value="Peptidase_S41"/>
    <property type="match status" value="1"/>
</dbReference>
<keyword evidence="4 5" id="KW-0720">Serine protease</keyword>
<dbReference type="CDD" id="cd07560">
    <property type="entry name" value="Peptidase_S41_CPP"/>
    <property type="match status" value="1"/>
</dbReference>
<keyword evidence="6" id="KW-0472">Membrane</keyword>
<dbReference type="PANTHER" id="PTHR32060:SF30">
    <property type="entry name" value="CARBOXY-TERMINAL PROCESSING PROTEASE CTPA"/>
    <property type="match status" value="1"/>
</dbReference>
<evidence type="ECO:0000256" key="5">
    <source>
        <dbReference type="RuleBase" id="RU004404"/>
    </source>
</evidence>
<dbReference type="InterPro" id="IPR029045">
    <property type="entry name" value="ClpP/crotonase-like_dom_sf"/>
</dbReference>
<dbReference type="InterPro" id="IPR005151">
    <property type="entry name" value="Tail-specific_protease"/>
</dbReference>
<keyword evidence="2 5" id="KW-0645">Protease</keyword>
<dbReference type="InterPro" id="IPR036034">
    <property type="entry name" value="PDZ_sf"/>
</dbReference>
<dbReference type="Gene3D" id="3.90.226.10">
    <property type="entry name" value="2-enoyl-CoA Hydratase, Chain A, domain 1"/>
    <property type="match status" value="1"/>
</dbReference>
<reference evidence="9 10" key="1">
    <citation type="journal article" date="2013" name="Int. J. Syst. Evol. Microbiol.">
        <title>Kordia antarctica sp. nov., isolated from Antarctic seawater.</title>
        <authorList>
            <person name="Baek K."/>
            <person name="Choi A."/>
            <person name="Kang I."/>
            <person name="Lee K."/>
            <person name="Cho J.C."/>
        </authorList>
    </citation>
    <scope>NUCLEOTIDE SEQUENCE [LARGE SCALE GENOMIC DNA]</scope>
    <source>
        <strain evidence="9 10">IMCC3317</strain>
    </source>
</reference>
<feature type="transmembrane region" description="Helical" evidence="6">
    <location>
        <begin position="7"/>
        <end position="25"/>
    </location>
</feature>
<dbReference type="KEGG" id="kan:IMCC3317_26900"/>
<dbReference type="Pfam" id="PF13180">
    <property type="entry name" value="PDZ_2"/>
    <property type="match status" value="1"/>
</dbReference>
<dbReference type="EC" id="3.4.21.102" evidence="9"/>
<dbReference type="SUPFAM" id="SSF50156">
    <property type="entry name" value="PDZ domain-like"/>
    <property type="match status" value="1"/>
</dbReference>
<proteinExistence type="inferred from homology"/>
<evidence type="ECO:0000259" key="8">
    <source>
        <dbReference type="SMART" id="SM00245"/>
    </source>
</evidence>
<feature type="domain" description="PDZ" evidence="7">
    <location>
        <begin position="102"/>
        <end position="175"/>
    </location>
</feature>
<evidence type="ECO:0000256" key="4">
    <source>
        <dbReference type="ARBA" id="ARBA00022825"/>
    </source>
</evidence>
<evidence type="ECO:0000313" key="9">
    <source>
        <dbReference type="EMBL" id="QHI37311.1"/>
    </source>
</evidence>
<dbReference type="AlphaFoldDB" id="A0A7L4ZLB2"/>
<dbReference type="EMBL" id="CP019288">
    <property type="protein sequence ID" value="QHI37311.1"/>
    <property type="molecule type" value="Genomic_DNA"/>
</dbReference>
<dbReference type="GO" id="GO:0004252">
    <property type="term" value="F:serine-type endopeptidase activity"/>
    <property type="evidence" value="ECO:0007669"/>
    <property type="project" value="UniProtKB-EC"/>
</dbReference>
<dbReference type="NCBIfam" id="TIGR00225">
    <property type="entry name" value="prc"/>
    <property type="match status" value="1"/>
</dbReference>
<comment type="similarity">
    <text evidence="1 5">Belongs to the peptidase S41A family.</text>
</comment>
<dbReference type="Gene3D" id="2.30.42.10">
    <property type="match status" value="1"/>
</dbReference>
<dbReference type="SMART" id="SM00245">
    <property type="entry name" value="TSPc"/>
    <property type="match status" value="1"/>
</dbReference>
<accession>A0A7L4ZLB2</accession>
<dbReference type="Proteomes" id="UP000464657">
    <property type="component" value="Chromosome"/>
</dbReference>
<dbReference type="GO" id="GO:0006508">
    <property type="term" value="P:proteolysis"/>
    <property type="evidence" value="ECO:0007669"/>
    <property type="project" value="UniProtKB-KW"/>
</dbReference>
<evidence type="ECO:0000256" key="1">
    <source>
        <dbReference type="ARBA" id="ARBA00009179"/>
    </source>
</evidence>
<sequence length="532" mass="59977">MNKTTQYLLPVIIAAAVAAGVFIGGKLNFSATPETLFSSNTSKDKLNRLIDYIDYEYVDDVDVDSIVDVTVMNILENLDPHSVYIPSEEEKRVSENMQGDFVGVGIRFDMINDTLTVVRTLEGGPSVAAGIKAGDRILMADTDTLYGKNMRNTDIISKLKGTENTSVNLKIYRKQTNEEFNINLKRAKVPIKSVVAYYMLTDDLGYIKINRFAETSYDEFVEALAILKQKGAKNLTLDLRNNPGGILDVTRSIADEFLKDGKLILFTKNKKGEIDKYFATDEGEFEDGEIYVLINEKSASASEIIAGALQDNDKGVIVGRRSFGKGLVQRPMPLGDGSVVRLTISRYYTPTGRSIQRSYKKGNKDYFDDYYDRFKSGELKSMDSIKVADSLKFKTPKGKIVYGGGGIIPDVFVPLARSPEELSLERGLRSKMVGFIDDFVFDKLDKDRAIYSNMSFEEFMNKFNVSDDLLIEYTDYLSEKRGQRIYIEKYAAQMKRHIKAVFIEQLFGVNGYQQELNKNDEMIEKVIELHGN</sequence>
<evidence type="ECO:0000259" key="7">
    <source>
        <dbReference type="SMART" id="SM00228"/>
    </source>
</evidence>
<dbReference type="GO" id="GO:0030288">
    <property type="term" value="C:outer membrane-bounded periplasmic space"/>
    <property type="evidence" value="ECO:0007669"/>
    <property type="project" value="TreeGrafter"/>
</dbReference>
<organism evidence="9 10">
    <name type="scientific">Kordia antarctica</name>
    <dbReference type="NCBI Taxonomy" id="1218801"/>
    <lineage>
        <taxon>Bacteria</taxon>
        <taxon>Pseudomonadati</taxon>
        <taxon>Bacteroidota</taxon>
        <taxon>Flavobacteriia</taxon>
        <taxon>Flavobacteriales</taxon>
        <taxon>Flavobacteriaceae</taxon>
        <taxon>Kordia</taxon>
    </lineage>
</organism>
<gene>
    <name evidence="9" type="primary">ctpB</name>
    <name evidence="9" type="ORF">IMCC3317_26900</name>
</gene>